<evidence type="ECO:0000256" key="1">
    <source>
        <dbReference type="SAM" id="MobiDB-lite"/>
    </source>
</evidence>
<organism evidence="2 3">
    <name type="scientific">Niveispirillum cyanobacteriorum</name>
    <dbReference type="NCBI Taxonomy" id="1612173"/>
    <lineage>
        <taxon>Bacteria</taxon>
        <taxon>Pseudomonadati</taxon>
        <taxon>Pseudomonadota</taxon>
        <taxon>Alphaproteobacteria</taxon>
        <taxon>Rhodospirillales</taxon>
        <taxon>Azospirillaceae</taxon>
        <taxon>Niveispirillum</taxon>
    </lineage>
</organism>
<dbReference type="OrthoDB" id="7365448at2"/>
<dbReference type="Proteomes" id="UP000234752">
    <property type="component" value="Chromosome eg_1"/>
</dbReference>
<proteinExistence type="predicted"/>
<evidence type="ECO:0000313" key="2">
    <source>
        <dbReference type="EMBL" id="AUN30964.1"/>
    </source>
</evidence>
<dbReference type="EMBL" id="CP025611">
    <property type="protein sequence ID" value="AUN30964.1"/>
    <property type="molecule type" value="Genomic_DNA"/>
</dbReference>
<feature type="region of interest" description="Disordered" evidence="1">
    <location>
        <begin position="183"/>
        <end position="323"/>
    </location>
</feature>
<accession>A0A2K9NCY6</accession>
<name>A0A2K9NCY6_9PROT</name>
<evidence type="ECO:0000313" key="3">
    <source>
        <dbReference type="Proteomes" id="UP000234752"/>
    </source>
</evidence>
<feature type="compositionally biased region" description="Low complexity" evidence="1">
    <location>
        <begin position="231"/>
        <end position="241"/>
    </location>
</feature>
<dbReference type="AlphaFoldDB" id="A0A2K9NCY6"/>
<sequence length="377" mass="40686">MQPNLEGLSLRQRQDAIRAAMAANEGGPAASRSAPNDFAASSPRLMAGYKSRAADEPTWAKIAFHLAAGVPIIKIAEHYKLSRTTIWRAISQSPNLRRRIAEERALMRREADSRFVAMRELVVDTIYRAVADGNLRATLWAAERLGIGDTLLQQAEKPPKPGYARMPQGWWPSATQEGAILADLATPPGPDTPLPIMEESPAPEPQTGLRPPGPIRPAVAARPDPLPPSSQPSSSSPLPSSSRRKPGPRGLTPDPTALNPTNASETDGAPDPWVPAFAGMTKGDELTERAAGGVAKPPQKRTHPYRATNRPHPNPPRTPRRAAPIRHPQTSVRLLAWLLHNSRPDADGPDGIPGLTAARLVAHANWLALKGKHRDLD</sequence>
<gene>
    <name evidence="2" type="ORF">C0V82_12455</name>
</gene>
<protein>
    <submittedName>
        <fullName evidence="2">Uncharacterized protein</fullName>
    </submittedName>
</protein>
<keyword evidence="3" id="KW-1185">Reference proteome</keyword>
<dbReference type="KEGG" id="ncb:C0V82_12455"/>
<reference evidence="2 3" key="1">
    <citation type="submission" date="2017-12" db="EMBL/GenBank/DDBJ databases">
        <title>Genomes of bacteria within cyanobacterial aggregates.</title>
        <authorList>
            <person name="Cai H."/>
        </authorList>
    </citation>
    <scope>NUCLEOTIDE SEQUENCE [LARGE SCALE GENOMIC DNA]</scope>
    <source>
        <strain evidence="2 3">TH16</strain>
    </source>
</reference>
<dbReference type="RefSeq" id="WP_102112626.1">
    <property type="nucleotide sequence ID" value="NZ_BMGN01000008.1"/>
</dbReference>